<dbReference type="EMBL" id="JACOQI010000010">
    <property type="protein sequence ID" value="MBC5770907.1"/>
    <property type="molecule type" value="Genomic_DNA"/>
</dbReference>
<organism evidence="1 2">
    <name type="scientific">Dysosmobacter segnis</name>
    <dbReference type="NCBI Taxonomy" id="2763042"/>
    <lineage>
        <taxon>Bacteria</taxon>
        <taxon>Bacillati</taxon>
        <taxon>Bacillota</taxon>
        <taxon>Clostridia</taxon>
        <taxon>Eubacteriales</taxon>
        <taxon>Oscillospiraceae</taxon>
        <taxon>Dysosmobacter</taxon>
    </lineage>
</organism>
<dbReference type="Pfam" id="PF12669">
    <property type="entry name" value="FeoB_associated"/>
    <property type="match status" value="1"/>
</dbReference>
<evidence type="ECO:0000313" key="1">
    <source>
        <dbReference type="EMBL" id="MBC5770907.1"/>
    </source>
</evidence>
<sequence>MMNTLDWLLLALVALAAVAAIRRWRKKGSCGCSGDCRHCAGGCQKKES</sequence>
<proteinExistence type="predicted"/>
<reference evidence="1" key="1">
    <citation type="submission" date="2020-08" db="EMBL/GenBank/DDBJ databases">
        <title>Genome public.</title>
        <authorList>
            <person name="Liu C."/>
            <person name="Sun Q."/>
        </authorList>
    </citation>
    <scope>NUCLEOTIDE SEQUENCE</scope>
    <source>
        <strain evidence="1">BX15</strain>
    </source>
</reference>
<protein>
    <submittedName>
        <fullName evidence="1">FeoB-associated Cys-rich membrane protein</fullName>
    </submittedName>
</protein>
<keyword evidence="2" id="KW-1185">Reference proteome</keyword>
<accession>A0A923MHP4</accession>
<dbReference type="AlphaFoldDB" id="A0A923MHP4"/>
<dbReference type="Proteomes" id="UP000620327">
    <property type="component" value="Unassembled WGS sequence"/>
</dbReference>
<evidence type="ECO:0000313" key="2">
    <source>
        <dbReference type="Proteomes" id="UP000620327"/>
    </source>
</evidence>
<comment type="caution">
    <text evidence="1">The sequence shown here is derived from an EMBL/GenBank/DDBJ whole genome shotgun (WGS) entry which is preliminary data.</text>
</comment>
<name>A0A923MHP4_9FIRM</name>
<gene>
    <name evidence="1" type="ORF">H8Z83_11350</name>
</gene>